<keyword evidence="1" id="KW-0732">Signal</keyword>
<dbReference type="Proteomes" id="UP000289805">
    <property type="component" value="Unassembled WGS sequence"/>
</dbReference>
<keyword evidence="5" id="KW-1185">Reference proteome</keyword>
<protein>
    <submittedName>
        <fullName evidence="3">Uncharacterized protein</fullName>
    </submittedName>
</protein>
<evidence type="ECO:0000313" key="2">
    <source>
        <dbReference type="EMBL" id="RXR23607.1"/>
    </source>
</evidence>
<comment type="caution">
    <text evidence="3">The sequence shown here is derived from an EMBL/GenBank/DDBJ whole genome shotgun (WGS) entry which is preliminary data.</text>
</comment>
<feature type="signal peptide" evidence="1">
    <location>
        <begin position="1"/>
        <end position="29"/>
    </location>
</feature>
<dbReference type="EMBL" id="SDJR01000010">
    <property type="protein sequence ID" value="RXR23607.1"/>
    <property type="molecule type" value="Genomic_DNA"/>
</dbReference>
<dbReference type="EMBL" id="SDJQ01000016">
    <property type="protein sequence ID" value="RXR32877.1"/>
    <property type="molecule type" value="Genomic_DNA"/>
</dbReference>
<feature type="chain" id="PRO_5020688575" evidence="1">
    <location>
        <begin position="30"/>
        <end position="120"/>
    </location>
</feature>
<proteinExistence type="predicted"/>
<evidence type="ECO:0000313" key="5">
    <source>
        <dbReference type="Proteomes" id="UP000290517"/>
    </source>
</evidence>
<dbReference type="AlphaFoldDB" id="A0A4Q1KS50"/>
<sequence length="120" mass="12100">MRLNLRFRSLCTVVVAAALTGGVVAPAGAAETAPDLVAIISQSAPEVLENVAAAESVDTGAPGSVATFVEVPEHQASVAVPNDPQDPITLVSGDKHALSVTLPKASEASDAKLLADGCNW</sequence>
<accession>A0A4Q1KS50</accession>
<gene>
    <name evidence="2" type="ORF">EQW73_14870</name>
    <name evidence="3" type="ORF">EQW78_12850</name>
</gene>
<evidence type="ECO:0000313" key="3">
    <source>
        <dbReference type="EMBL" id="RXR32877.1"/>
    </source>
</evidence>
<organism evidence="3 4">
    <name type="scientific">Oerskovia turbata</name>
    <dbReference type="NCBI Taxonomy" id="1713"/>
    <lineage>
        <taxon>Bacteria</taxon>
        <taxon>Bacillati</taxon>
        <taxon>Actinomycetota</taxon>
        <taxon>Actinomycetes</taxon>
        <taxon>Micrococcales</taxon>
        <taxon>Cellulomonadaceae</taxon>
        <taxon>Oerskovia</taxon>
    </lineage>
</organism>
<reference evidence="4 5" key="1">
    <citation type="submission" date="2019-01" db="EMBL/GenBank/DDBJ databases">
        <title>Oerskovia turbata Genome sequencing and assembly.</title>
        <authorList>
            <person name="Dou T."/>
        </authorList>
    </citation>
    <scope>NUCLEOTIDE SEQUENCE [LARGE SCALE GENOMIC DNA]</scope>
    <source>
        <strain evidence="3 4">JCM12123</strain>
        <strain evidence="2 5">JCM3160</strain>
    </source>
</reference>
<dbReference type="RefSeq" id="WP_129429599.1">
    <property type="nucleotide sequence ID" value="NZ_JOFV01000011.1"/>
</dbReference>
<evidence type="ECO:0000313" key="4">
    <source>
        <dbReference type="Proteomes" id="UP000289805"/>
    </source>
</evidence>
<dbReference type="Proteomes" id="UP000290517">
    <property type="component" value="Unassembled WGS sequence"/>
</dbReference>
<evidence type="ECO:0000256" key="1">
    <source>
        <dbReference type="SAM" id="SignalP"/>
    </source>
</evidence>
<name>A0A4Q1KS50_9CELL</name>